<dbReference type="Gene3D" id="3.30.70.1060">
    <property type="entry name" value="Dimeric alpha+beta barrel"/>
    <property type="match status" value="1"/>
</dbReference>
<sequence>MRFMLLIHTSADRWKTLAQADKEEFLAEYLAFTEKIKTSGEHCYGGPLADRTQAHAVRVREGRREVTAGPLTDSDEYLGGYYVVECTGPDRAIEIAAEIPDAKLNVVEVRPLAPMGGLEA</sequence>
<accession>A0A193BVA0</accession>
<reference evidence="3 4" key="1">
    <citation type="journal article" date="2015" name="Genome Announc.">
        <title>Draft Genome Sequence of Norvancomycin-Producing Strain Amycolatopsis orientalis CPCC200066.</title>
        <authorList>
            <person name="Lei X."/>
            <person name="Yuan F."/>
            <person name="Shi Y."/>
            <person name="Li X."/>
            <person name="Wang L."/>
            <person name="Hong B."/>
        </authorList>
    </citation>
    <scope>NUCLEOTIDE SEQUENCE [LARGE SCALE GENOMIC DNA]</scope>
    <source>
        <strain evidence="3 4">B-37</strain>
    </source>
</reference>
<dbReference type="SUPFAM" id="SSF54909">
    <property type="entry name" value="Dimeric alpha+beta barrel"/>
    <property type="match status" value="1"/>
</dbReference>
<evidence type="ECO:0000313" key="3">
    <source>
        <dbReference type="EMBL" id="ANN16098.1"/>
    </source>
</evidence>
<dbReference type="PANTHER" id="PTHR35174:SF3">
    <property type="entry name" value="BLL7171 PROTEIN"/>
    <property type="match status" value="1"/>
</dbReference>
<dbReference type="PANTHER" id="PTHR35174">
    <property type="entry name" value="BLL7171 PROTEIN-RELATED"/>
    <property type="match status" value="1"/>
</dbReference>
<keyword evidence="4" id="KW-1185">Reference proteome</keyword>
<dbReference type="Pfam" id="PF03795">
    <property type="entry name" value="YCII"/>
    <property type="match status" value="1"/>
</dbReference>
<gene>
    <name evidence="3" type="ORF">SD37_10920</name>
</gene>
<comment type="similarity">
    <text evidence="1">Belongs to the YciI family.</text>
</comment>
<dbReference type="STRING" id="31958.SD37_10920"/>
<dbReference type="AlphaFoldDB" id="A0A193BVA0"/>
<dbReference type="RefSeq" id="WP_044856719.1">
    <property type="nucleotide sequence ID" value="NZ_CP016174.1"/>
</dbReference>
<organism evidence="3 4">
    <name type="scientific">Amycolatopsis orientalis</name>
    <name type="common">Nocardia orientalis</name>
    <dbReference type="NCBI Taxonomy" id="31958"/>
    <lineage>
        <taxon>Bacteria</taxon>
        <taxon>Bacillati</taxon>
        <taxon>Actinomycetota</taxon>
        <taxon>Actinomycetes</taxon>
        <taxon>Pseudonocardiales</taxon>
        <taxon>Pseudonocardiaceae</taxon>
        <taxon>Amycolatopsis</taxon>
    </lineage>
</organism>
<proteinExistence type="inferred from homology"/>
<protein>
    <recommendedName>
        <fullName evidence="2">YCII-related domain-containing protein</fullName>
    </recommendedName>
</protein>
<dbReference type="InterPro" id="IPR011008">
    <property type="entry name" value="Dimeric_a/b-barrel"/>
</dbReference>
<dbReference type="InterPro" id="IPR005545">
    <property type="entry name" value="YCII"/>
</dbReference>
<name>A0A193BVA0_AMYOR</name>
<evidence type="ECO:0000259" key="2">
    <source>
        <dbReference type="Pfam" id="PF03795"/>
    </source>
</evidence>
<evidence type="ECO:0000256" key="1">
    <source>
        <dbReference type="ARBA" id="ARBA00007689"/>
    </source>
</evidence>
<dbReference type="Proteomes" id="UP000093695">
    <property type="component" value="Chromosome"/>
</dbReference>
<dbReference type="KEGG" id="aori:SD37_10920"/>
<feature type="domain" description="YCII-related" evidence="2">
    <location>
        <begin position="1"/>
        <end position="115"/>
    </location>
</feature>
<evidence type="ECO:0000313" key="4">
    <source>
        <dbReference type="Proteomes" id="UP000093695"/>
    </source>
</evidence>
<dbReference type="EMBL" id="CP016174">
    <property type="protein sequence ID" value="ANN16098.1"/>
    <property type="molecule type" value="Genomic_DNA"/>
</dbReference>